<dbReference type="InterPro" id="IPR005162">
    <property type="entry name" value="Retrotrans_gag_dom"/>
</dbReference>
<proteinExistence type="predicted"/>
<reference evidence="3" key="1">
    <citation type="submission" date="2023-08" db="EMBL/GenBank/DDBJ databases">
        <title>Reference Genome Resource for the Citrus Pathogen Phytophthora citrophthora.</title>
        <authorList>
            <person name="Moller H."/>
            <person name="Coetzee B."/>
            <person name="Rose L.J."/>
            <person name="Van Niekerk J.M."/>
        </authorList>
    </citation>
    <scope>NUCLEOTIDE SEQUENCE</scope>
    <source>
        <strain evidence="3">STE-U-9442</strain>
    </source>
</reference>
<protein>
    <recommendedName>
        <fullName evidence="2">Retrotransposon gag domain-containing protein</fullName>
    </recommendedName>
</protein>
<sequence>MESLKGDFRLAFEAPQDERVQRSAFLSLKQGRMSMLEYIQRARHLVSCITTNPVYMATQVHAFISGMNAGYQRFYLTRKTPESLEEAFETALREAYSVSASETFSLSRPPATEPEPMEIDAIQDYRGRRRDSAPTTSARPAPISDRASRPL</sequence>
<dbReference type="EMBL" id="JASMQC010000053">
    <property type="protein sequence ID" value="KAK1929024.1"/>
    <property type="molecule type" value="Genomic_DNA"/>
</dbReference>
<evidence type="ECO:0000259" key="2">
    <source>
        <dbReference type="Pfam" id="PF03732"/>
    </source>
</evidence>
<feature type="region of interest" description="Disordered" evidence="1">
    <location>
        <begin position="123"/>
        <end position="151"/>
    </location>
</feature>
<evidence type="ECO:0000313" key="4">
    <source>
        <dbReference type="Proteomes" id="UP001259832"/>
    </source>
</evidence>
<keyword evidence="4" id="KW-1185">Reference proteome</keyword>
<gene>
    <name evidence="3" type="ORF">P3T76_015464</name>
</gene>
<comment type="caution">
    <text evidence="3">The sequence shown here is derived from an EMBL/GenBank/DDBJ whole genome shotgun (WGS) entry which is preliminary data.</text>
</comment>
<name>A0AAD9FZ96_9STRA</name>
<feature type="compositionally biased region" description="Basic and acidic residues" evidence="1">
    <location>
        <begin position="123"/>
        <end position="132"/>
    </location>
</feature>
<evidence type="ECO:0000256" key="1">
    <source>
        <dbReference type="SAM" id="MobiDB-lite"/>
    </source>
</evidence>
<evidence type="ECO:0000313" key="3">
    <source>
        <dbReference type="EMBL" id="KAK1929024.1"/>
    </source>
</evidence>
<accession>A0AAD9FZ96</accession>
<dbReference type="Proteomes" id="UP001259832">
    <property type="component" value="Unassembled WGS sequence"/>
</dbReference>
<feature type="region of interest" description="Disordered" evidence="1">
    <location>
        <begin position="99"/>
        <end position="118"/>
    </location>
</feature>
<dbReference type="Pfam" id="PF03732">
    <property type="entry name" value="Retrotrans_gag"/>
    <property type="match status" value="1"/>
</dbReference>
<dbReference type="AlphaFoldDB" id="A0AAD9FZ96"/>
<feature type="domain" description="Retrotransposon gag" evidence="2">
    <location>
        <begin position="3"/>
        <end position="68"/>
    </location>
</feature>
<organism evidence="3 4">
    <name type="scientific">Phytophthora citrophthora</name>
    <dbReference type="NCBI Taxonomy" id="4793"/>
    <lineage>
        <taxon>Eukaryota</taxon>
        <taxon>Sar</taxon>
        <taxon>Stramenopiles</taxon>
        <taxon>Oomycota</taxon>
        <taxon>Peronosporomycetes</taxon>
        <taxon>Peronosporales</taxon>
        <taxon>Peronosporaceae</taxon>
        <taxon>Phytophthora</taxon>
    </lineage>
</organism>